<gene>
    <name evidence="1" type="ORF">I79_015839</name>
</gene>
<evidence type="ECO:0000313" key="1">
    <source>
        <dbReference type="EMBL" id="EGV99969.1"/>
    </source>
</evidence>
<dbReference type="InParanoid" id="G3HXS6"/>
<protein>
    <submittedName>
        <fullName evidence="1">Uncharacterized protein</fullName>
    </submittedName>
</protein>
<reference evidence="2" key="1">
    <citation type="journal article" date="2011" name="Nat. Biotechnol.">
        <title>The genomic sequence of the Chinese hamster ovary (CHO)-K1 cell line.</title>
        <authorList>
            <person name="Xu X."/>
            <person name="Nagarajan H."/>
            <person name="Lewis N.E."/>
            <person name="Pan S."/>
            <person name="Cai Z."/>
            <person name="Liu X."/>
            <person name="Chen W."/>
            <person name="Xie M."/>
            <person name="Wang W."/>
            <person name="Hammond S."/>
            <person name="Andersen M.R."/>
            <person name="Neff N."/>
            <person name="Passarelli B."/>
            <person name="Koh W."/>
            <person name="Fan H.C."/>
            <person name="Wang J."/>
            <person name="Gui Y."/>
            <person name="Lee K.H."/>
            <person name="Betenbaugh M.J."/>
            <person name="Quake S.R."/>
            <person name="Famili I."/>
            <person name="Palsson B.O."/>
            <person name="Wang J."/>
        </authorList>
    </citation>
    <scope>NUCLEOTIDE SEQUENCE [LARGE SCALE GENOMIC DNA]</scope>
    <source>
        <strain evidence="2">CHO K1 cell line</strain>
    </source>
</reference>
<evidence type="ECO:0000313" key="2">
    <source>
        <dbReference type="Proteomes" id="UP000001075"/>
    </source>
</evidence>
<dbReference type="AlphaFoldDB" id="G3HXS6"/>
<name>G3HXS6_CRIGR</name>
<dbReference type="Proteomes" id="UP000001075">
    <property type="component" value="Unassembled WGS sequence"/>
</dbReference>
<dbReference type="EMBL" id="JH000891">
    <property type="protein sequence ID" value="EGV99969.1"/>
    <property type="molecule type" value="Genomic_DNA"/>
</dbReference>
<accession>G3HXS6</accession>
<proteinExistence type="predicted"/>
<sequence length="77" mass="8973">MNPEGHLKLQKLKGKKTRTFIFHHRARIQQATSYFVISKSSINSSQKKTQFHHLQLYACVNTALSCSKIRHKFLMAE</sequence>
<organism evidence="1 2">
    <name type="scientific">Cricetulus griseus</name>
    <name type="common">Chinese hamster</name>
    <name type="synonym">Cricetulus barabensis griseus</name>
    <dbReference type="NCBI Taxonomy" id="10029"/>
    <lineage>
        <taxon>Eukaryota</taxon>
        <taxon>Metazoa</taxon>
        <taxon>Chordata</taxon>
        <taxon>Craniata</taxon>
        <taxon>Vertebrata</taxon>
        <taxon>Euteleostomi</taxon>
        <taxon>Mammalia</taxon>
        <taxon>Eutheria</taxon>
        <taxon>Euarchontoglires</taxon>
        <taxon>Glires</taxon>
        <taxon>Rodentia</taxon>
        <taxon>Myomorpha</taxon>
        <taxon>Muroidea</taxon>
        <taxon>Cricetidae</taxon>
        <taxon>Cricetinae</taxon>
        <taxon>Cricetulus</taxon>
    </lineage>
</organism>